<evidence type="ECO:0000313" key="3">
    <source>
        <dbReference type="Proteomes" id="UP000499080"/>
    </source>
</evidence>
<evidence type="ECO:0000256" key="1">
    <source>
        <dbReference type="SAM" id="MobiDB-lite"/>
    </source>
</evidence>
<accession>A0A4Y2DNZ0</accession>
<dbReference type="Proteomes" id="UP000499080">
    <property type="component" value="Unassembled WGS sequence"/>
</dbReference>
<keyword evidence="3" id="KW-1185">Reference proteome</keyword>
<protein>
    <submittedName>
        <fullName evidence="2">Uncharacterized protein</fullName>
    </submittedName>
</protein>
<comment type="caution">
    <text evidence="2">The sequence shown here is derived from an EMBL/GenBank/DDBJ whole genome shotgun (WGS) entry which is preliminary data.</text>
</comment>
<feature type="region of interest" description="Disordered" evidence="1">
    <location>
        <begin position="9"/>
        <end position="55"/>
    </location>
</feature>
<proteinExistence type="predicted"/>
<reference evidence="2 3" key="1">
    <citation type="journal article" date="2019" name="Sci. Rep.">
        <title>Orb-weaving spider Araneus ventricosus genome elucidates the spidroin gene catalogue.</title>
        <authorList>
            <person name="Kono N."/>
            <person name="Nakamura H."/>
            <person name="Ohtoshi R."/>
            <person name="Moran D.A.P."/>
            <person name="Shinohara A."/>
            <person name="Yoshida Y."/>
            <person name="Fujiwara M."/>
            <person name="Mori M."/>
            <person name="Tomita M."/>
            <person name="Arakawa K."/>
        </authorList>
    </citation>
    <scope>NUCLEOTIDE SEQUENCE [LARGE SCALE GENOMIC DNA]</scope>
</reference>
<dbReference type="AlphaFoldDB" id="A0A4Y2DNZ0"/>
<gene>
    <name evidence="2" type="ORF">AVEN_60714_1</name>
</gene>
<sequence length="55" mass="6445">QLLVEKSWESLPDGHCRHEQHGGDVVEEGREDRRHQAQARDQSPDLAFRQLVRLE</sequence>
<evidence type="ECO:0000313" key="2">
    <source>
        <dbReference type="EMBL" id="GBM17899.1"/>
    </source>
</evidence>
<feature type="non-terminal residue" evidence="2">
    <location>
        <position position="1"/>
    </location>
</feature>
<dbReference type="EMBL" id="BGPR01167258">
    <property type="protein sequence ID" value="GBM17899.1"/>
    <property type="molecule type" value="Genomic_DNA"/>
</dbReference>
<organism evidence="2 3">
    <name type="scientific">Araneus ventricosus</name>
    <name type="common">Orbweaver spider</name>
    <name type="synonym">Epeira ventricosa</name>
    <dbReference type="NCBI Taxonomy" id="182803"/>
    <lineage>
        <taxon>Eukaryota</taxon>
        <taxon>Metazoa</taxon>
        <taxon>Ecdysozoa</taxon>
        <taxon>Arthropoda</taxon>
        <taxon>Chelicerata</taxon>
        <taxon>Arachnida</taxon>
        <taxon>Araneae</taxon>
        <taxon>Araneomorphae</taxon>
        <taxon>Entelegynae</taxon>
        <taxon>Araneoidea</taxon>
        <taxon>Araneidae</taxon>
        <taxon>Araneus</taxon>
    </lineage>
</organism>
<name>A0A4Y2DNZ0_ARAVE</name>
<feature type="compositionally biased region" description="Basic and acidic residues" evidence="1">
    <location>
        <begin position="9"/>
        <end position="35"/>
    </location>
</feature>